<keyword evidence="4 8" id="KW-1003">Cell membrane</keyword>
<keyword evidence="6 8" id="KW-1133">Transmembrane helix</keyword>
<feature type="transmembrane region" description="Helical" evidence="8">
    <location>
        <begin position="312"/>
        <end position="332"/>
    </location>
</feature>
<dbReference type="InterPro" id="IPR045861">
    <property type="entry name" value="CorA_cytoplasmic_dom"/>
</dbReference>
<keyword evidence="8" id="KW-0460">Magnesium</keyword>
<dbReference type="Gene3D" id="3.30.460.20">
    <property type="entry name" value="CorA soluble domain-like"/>
    <property type="match status" value="1"/>
</dbReference>
<dbReference type="SUPFAM" id="SSF143865">
    <property type="entry name" value="CorA soluble domain-like"/>
    <property type="match status" value="1"/>
</dbReference>
<dbReference type="RefSeq" id="WP_090393696.1">
    <property type="nucleotide sequence ID" value="NZ_FMZO01000039.1"/>
</dbReference>
<dbReference type="Gene3D" id="1.20.58.340">
    <property type="entry name" value="Magnesium transport protein CorA, transmembrane region"/>
    <property type="match status" value="2"/>
</dbReference>
<proteinExistence type="inferred from homology"/>
<dbReference type="FunFam" id="1.20.58.340:FF:000012">
    <property type="entry name" value="Magnesium transport protein CorA"/>
    <property type="match status" value="1"/>
</dbReference>
<evidence type="ECO:0000256" key="5">
    <source>
        <dbReference type="ARBA" id="ARBA00022692"/>
    </source>
</evidence>
<name>A0A1G7C5U6_NIADE</name>
<dbReference type="SUPFAM" id="SSF144083">
    <property type="entry name" value="Magnesium transport protein CorA, transmembrane region"/>
    <property type="match status" value="1"/>
</dbReference>
<sequence>MKMRPEKYLKYLFLPNLFELFGTERTREILSVNPTVVPKREEAQQVIITAYCYSKESIEERKDISLQEALALKESNKIVWVNIDGLRKSDVETVGARYGIHPLLQEDILSVDQRAKMDEVDDILFCLVNMLYYNEQKKSVDQEQISLVLGRNFVITFQEDLNRDVFTALRGRLKLPASKTRTKEADYLYYTLLDTIVDHYFIVMDKLGDEIEDLEEEIIRSASKRTLAYINSLRKELIVLKRTIYPVREVIGGLIKSESELLTELNERYYKDVYDHIVQAIDLVDNYRDMLTGMQDLYLSNVNLKMNEVMKVMAIVTCLLAPATVIGGIFGMNFNVLPLTNQHFGFWIAVTAMILIPIWMLLIFKRKGWF</sequence>
<organism evidence="10 11">
    <name type="scientific">Niabella drilacis (strain DSM 25811 / CCM 8410 / CCUG 62505 / LMG 26954 / E90)</name>
    <dbReference type="NCBI Taxonomy" id="1285928"/>
    <lineage>
        <taxon>Bacteria</taxon>
        <taxon>Pseudomonadati</taxon>
        <taxon>Bacteroidota</taxon>
        <taxon>Chitinophagia</taxon>
        <taxon>Chitinophagales</taxon>
        <taxon>Chitinophagaceae</taxon>
        <taxon>Niabella</taxon>
    </lineage>
</organism>
<evidence type="ECO:0000256" key="9">
    <source>
        <dbReference type="SAM" id="Coils"/>
    </source>
</evidence>
<dbReference type="InterPro" id="IPR004488">
    <property type="entry name" value="Mg/Co-transport_prot_CorA"/>
</dbReference>
<dbReference type="Proteomes" id="UP000198757">
    <property type="component" value="Unassembled WGS sequence"/>
</dbReference>
<dbReference type="PANTHER" id="PTHR46494">
    <property type="entry name" value="CORA FAMILY METAL ION TRANSPORTER (EUROFUNG)"/>
    <property type="match status" value="1"/>
</dbReference>
<evidence type="ECO:0000256" key="2">
    <source>
        <dbReference type="ARBA" id="ARBA00009765"/>
    </source>
</evidence>
<dbReference type="NCBIfam" id="TIGR00383">
    <property type="entry name" value="corA"/>
    <property type="match status" value="1"/>
</dbReference>
<dbReference type="GO" id="GO:0000287">
    <property type="term" value="F:magnesium ion binding"/>
    <property type="evidence" value="ECO:0007669"/>
    <property type="project" value="TreeGrafter"/>
</dbReference>
<accession>A0A1G7C5U6</accession>
<keyword evidence="7 8" id="KW-0472">Membrane</keyword>
<dbReference type="GO" id="GO:0050897">
    <property type="term" value="F:cobalt ion binding"/>
    <property type="evidence" value="ECO:0007669"/>
    <property type="project" value="TreeGrafter"/>
</dbReference>
<dbReference type="STRING" id="1285928.SAMN04487894_1398"/>
<comment type="similarity">
    <text evidence="2 8">Belongs to the CorA metal ion transporter (MIT) (TC 1.A.35) family.</text>
</comment>
<dbReference type="CDD" id="cd12828">
    <property type="entry name" value="TmCorA-like_1"/>
    <property type="match status" value="1"/>
</dbReference>
<keyword evidence="8" id="KW-0406">Ion transport</keyword>
<keyword evidence="9" id="KW-0175">Coiled coil</keyword>
<dbReference type="OrthoDB" id="9803416at2"/>
<evidence type="ECO:0000256" key="6">
    <source>
        <dbReference type="ARBA" id="ARBA00022989"/>
    </source>
</evidence>
<evidence type="ECO:0000256" key="3">
    <source>
        <dbReference type="ARBA" id="ARBA00022448"/>
    </source>
</evidence>
<dbReference type="AlphaFoldDB" id="A0A1G7C5U6"/>
<comment type="subcellular location">
    <subcellularLocation>
        <location evidence="1">Cell membrane</location>
        <topology evidence="1">Multi-pass membrane protein</topology>
    </subcellularLocation>
    <subcellularLocation>
        <location evidence="8">Membrane</location>
        <topology evidence="8">Multi-pass membrane protein</topology>
    </subcellularLocation>
</comment>
<evidence type="ECO:0000256" key="4">
    <source>
        <dbReference type="ARBA" id="ARBA00022475"/>
    </source>
</evidence>
<feature type="coiled-coil region" evidence="9">
    <location>
        <begin position="197"/>
        <end position="224"/>
    </location>
</feature>
<dbReference type="Pfam" id="PF01544">
    <property type="entry name" value="CorA"/>
    <property type="match status" value="1"/>
</dbReference>
<keyword evidence="3 8" id="KW-0813">Transport</keyword>
<dbReference type="InterPro" id="IPR045863">
    <property type="entry name" value="CorA_TM1_TM2"/>
</dbReference>
<dbReference type="GO" id="GO:0005886">
    <property type="term" value="C:plasma membrane"/>
    <property type="evidence" value="ECO:0007669"/>
    <property type="project" value="UniProtKB-SubCell"/>
</dbReference>
<dbReference type="GO" id="GO:0015095">
    <property type="term" value="F:magnesium ion transmembrane transporter activity"/>
    <property type="evidence" value="ECO:0007669"/>
    <property type="project" value="UniProtKB-UniRule"/>
</dbReference>
<dbReference type="GO" id="GO:0015087">
    <property type="term" value="F:cobalt ion transmembrane transporter activity"/>
    <property type="evidence" value="ECO:0007669"/>
    <property type="project" value="UniProtKB-UniRule"/>
</dbReference>
<feature type="transmembrane region" description="Helical" evidence="8">
    <location>
        <begin position="344"/>
        <end position="364"/>
    </location>
</feature>
<keyword evidence="5 8" id="KW-0812">Transmembrane</keyword>
<comment type="function">
    <text evidence="8">Mediates influx of magnesium ions.</text>
</comment>
<evidence type="ECO:0000256" key="7">
    <source>
        <dbReference type="ARBA" id="ARBA00023136"/>
    </source>
</evidence>
<protein>
    <recommendedName>
        <fullName evidence="8">Magnesium transport protein CorA</fullName>
    </recommendedName>
</protein>
<evidence type="ECO:0000256" key="8">
    <source>
        <dbReference type="RuleBase" id="RU362010"/>
    </source>
</evidence>
<dbReference type="PANTHER" id="PTHR46494:SF1">
    <property type="entry name" value="CORA FAMILY METAL ION TRANSPORTER (EUROFUNG)"/>
    <property type="match status" value="1"/>
</dbReference>
<reference evidence="11" key="1">
    <citation type="submission" date="2016-10" db="EMBL/GenBank/DDBJ databases">
        <authorList>
            <person name="Varghese N."/>
            <person name="Submissions S."/>
        </authorList>
    </citation>
    <scope>NUCLEOTIDE SEQUENCE [LARGE SCALE GENOMIC DNA]</scope>
    <source>
        <strain evidence="11">DSM 25811 / CCM 8410 / LMG 26954 / E90</strain>
    </source>
</reference>
<gene>
    <name evidence="8" type="primary">corA</name>
    <name evidence="10" type="ORF">SAMN04487894_1398</name>
</gene>
<keyword evidence="11" id="KW-1185">Reference proteome</keyword>
<dbReference type="InterPro" id="IPR002523">
    <property type="entry name" value="MgTranspt_CorA/ZnTranspt_ZntB"/>
</dbReference>
<evidence type="ECO:0000313" key="10">
    <source>
        <dbReference type="EMBL" id="SDE34677.1"/>
    </source>
</evidence>
<evidence type="ECO:0000256" key="1">
    <source>
        <dbReference type="ARBA" id="ARBA00004651"/>
    </source>
</evidence>
<dbReference type="EMBL" id="FMZO01000039">
    <property type="protein sequence ID" value="SDE34677.1"/>
    <property type="molecule type" value="Genomic_DNA"/>
</dbReference>
<evidence type="ECO:0000313" key="11">
    <source>
        <dbReference type="Proteomes" id="UP000198757"/>
    </source>
</evidence>